<name>A0A143WN91_TREPR</name>
<dbReference type="PATRIC" id="fig|189385.5.peg.158"/>
<evidence type="ECO:0000313" key="5">
    <source>
        <dbReference type="EMBL" id="CUX76571.1"/>
    </source>
</evidence>
<dbReference type="Gene3D" id="3.90.1030.10">
    <property type="entry name" value="Ribosomal protein L17"/>
    <property type="match status" value="1"/>
</dbReference>
<dbReference type="PANTHER" id="PTHR14413:SF16">
    <property type="entry name" value="LARGE RIBOSOMAL SUBUNIT PROTEIN BL17M"/>
    <property type="match status" value="1"/>
</dbReference>
<evidence type="ECO:0000256" key="2">
    <source>
        <dbReference type="ARBA" id="ARBA00022980"/>
    </source>
</evidence>
<evidence type="ECO:0000256" key="4">
    <source>
        <dbReference type="ARBA" id="ARBA00035494"/>
    </source>
</evidence>
<protein>
    <recommendedName>
        <fullName evidence="4">50S ribosomal protein L17</fullName>
    </recommendedName>
</protein>
<dbReference type="AlphaFoldDB" id="A0A143WN91"/>
<organism evidence="5 6">
    <name type="scientific">Tremblaya princeps</name>
    <dbReference type="NCBI Taxonomy" id="189385"/>
    <lineage>
        <taxon>Bacteria</taxon>
        <taxon>Pseudomonadati</taxon>
        <taxon>Pseudomonadota</taxon>
        <taxon>Betaproteobacteria</taxon>
        <taxon>Candidatus Tremblayella</taxon>
    </lineage>
</organism>
<dbReference type="EMBL" id="LN998830">
    <property type="protein sequence ID" value="CUX76571.1"/>
    <property type="molecule type" value="Genomic_DNA"/>
</dbReference>
<dbReference type="GO" id="GO:0003735">
    <property type="term" value="F:structural constituent of ribosome"/>
    <property type="evidence" value="ECO:0007669"/>
    <property type="project" value="InterPro"/>
</dbReference>
<dbReference type="GO" id="GO:0006412">
    <property type="term" value="P:translation"/>
    <property type="evidence" value="ECO:0007669"/>
    <property type="project" value="InterPro"/>
</dbReference>
<evidence type="ECO:0000256" key="3">
    <source>
        <dbReference type="ARBA" id="ARBA00023274"/>
    </source>
</evidence>
<keyword evidence="6" id="KW-1185">Reference proteome</keyword>
<dbReference type="InterPro" id="IPR036373">
    <property type="entry name" value="Ribosomal_bL17_sf"/>
</dbReference>
<reference evidence="6" key="1">
    <citation type="submission" date="2016-01" db="EMBL/GenBank/DDBJ databases">
        <authorList>
            <person name="Husnik F."/>
        </authorList>
    </citation>
    <scope>NUCLEOTIDE SEQUENCE [LARGE SCALE GENOMIC DNA]</scope>
</reference>
<proteinExistence type="inferred from homology"/>
<evidence type="ECO:0000256" key="1">
    <source>
        <dbReference type="ARBA" id="ARBA00008777"/>
    </source>
</evidence>
<sequence>MNHRRSQPKLGRGGPHRLAMLRNLSRSLALHGRIRTTMGRAKALRSLVGPAIAARACAWAQTDGSIGRARFVRVIVRKDFRRRGDQATMCSVVLE</sequence>
<dbReference type="GO" id="GO:0022625">
    <property type="term" value="C:cytosolic large ribosomal subunit"/>
    <property type="evidence" value="ECO:0007669"/>
    <property type="project" value="TreeGrafter"/>
</dbReference>
<comment type="similarity">
    <text evidence="1">Belongs to the bacterial ribosomal protein bL17 family.</text>
</comment>
<keyword evidence="2 5" id="KW-0689">Ribosomal protein</keyword>
<dbReference type="InterPro" id="IPR000456">
    <property type="entry name" value="Ribosomal_bL17"/>
</dbReference>
<dbReference type="SUPFAM" id="SSF64263">
    <property type="entry name" value="Prokaryotic ribosomal protein L17"/>
    <property type="match status" value="1"/>
</dbReference>
<accession>A0A143WN91</accession>
<evidence type="ECO:0000313" key="6">
    <source>
        <dbReference type="Proteomes" id="UP000075244"/>
    </source>
</evidence>
<keyword evidence="3" id="KW-0687">Ribonucleoprotein</keyword>
<dbReference type="Proteomes" id="UP000075244">
    <property type="component" value="Chromosome I"/>
</dbReference>
<gene>
    <name evidence="5" type="primary">rplQ</name>
    <name evidence="5" type="ORF">PLON_TP00126</name>
</gene>
<dbReference type="PANTHER" id="PTHR14413">
    <property type="entry name" value="RIBOSOMAL PROTEIN L17"/>
    <property type="match status" value="1"/>
</dbReference>